<dbReference type="SUPFAM" id="SSF55021">
    <property type="entry name" value="ACT-like"/>
    <property type="match status" value="2"/>
</dbReference>
<evidence type="ECO:0000256" key="7">
    <source>
        <dbReference type="ARBA" id="ARBA00022915"/>
    </source>
</evidence>
<feature type="binding site" evidence="9">
    <location>
        <position position="239"/>
    </location>
    <ligand>
        <name>ATP</name>
        <dbReference type="ChEBI" id="CHEBI:30616"/>
    </ligand>
</feature>
<dbReference type="Gene3D" id="1.20.120.1320">
    <property type="entry name" value="Aspartokinase, catalytic domain"/>
    <property type="match status" value="1"/>
</dbReference>
<evidence type="ECO:0000256" key="3">
    <source>
        <dbReference type="ARBA" id="ARBA00022679"/>
    </source>
</evidence>
<feature type="binding site" evidence="9">
    <location>
        <begin position="264"/>
        <end position="265"/>
    </location>
    <ligand>
        <name>ATP</name>
        <dbReference type="ChEBI" id="CHEBI:30616"/>
    </ligand>
</feature>
<dbReference type="UniPathway" id="UPA00051">
    <property type="reaction ID" value="UER00462"/>
</dbReference>
<feature type="domain" description="Aspartokinase ACT" evidence="13">
    <location>
        <begin position="331"/>
        <end position="377"/>
    </location>
</feature>
<dbReference type="GO" id="GO:0005524">
    <property type="term" value="F:ATP binding"/>
    <property type="evidence" value="ECO:0007669"/>
    <property type="project" value="UniProtKB-KW"/>
</dbReference>
<dbReference type="GO" id="GO:0019877">
    <property type="term" value="P:diaminopimelate biosynthetic process"/>
    <property type="evidence" value="ECO:0007669"/>
    <property type="project" value="UniProtKB-KW"/>
</dbReference>
<dbReference type="InterPro" id="IPR054352">
    <property type="entry name" value="ACT_Aspartokinase"/>
</dbReference>
<feature type="binding site" evidence="9">
    <location>
        <begin position="228"/>
        <end position="229"/>
    </location>
    <ligand>
        <name>ATP</name>
        <dbReference type="ChEBI" id="CHEBI:30616"/>
    </ligand>
</feature>
<sequence>MIVMKFGGTSVGSKERFEQVYGLIERARASAPPLVVVSAMSGVTNALIEAANLAVRRDLDGALAQIDMVRNKHIDAVKGLLSKEKADALLLDLNEHLSELESVLRGINYLGELSKRSIDAVSSVGELLSSRVLAEYATARGMKVQWLDARKLVITDDTFGKANPLWEIIDEKAKDIARLSKDGFTVITQGFIGSTESGVTTTLGRGGSDYSASILGVAAGATCIEIWTDVDGMMTADPRIVKNALPIAEVSFQEAAELAYFGAKVLHPLTIKPAVEKNIPVKVLNTMRPESEGTLIQGQPSQNVTTGGKVRNVCAIASKKNITALFISSPRMLMAHGFLAKVFSVFDRHKTPIDLIATSEVSISLTIDNNDGLEAIKEDLKELGDLLVTHDTAIVTVVGRQFRERSGIAGEVFSALKDVNILVISGGASDINLSFLVMSKDADRAVQQLHDYFFAD</sequence>
<reference evidence="14" key="1">
    <citation type="submission" date="2021-02" db="EMBL/GenBank/DDBJ databases">
        <title>Genome-Resolved Metagenomics of a Microbial Community Performing Photosynthetic Biological Nutrient Removal.</title>
        <authorList>
            <person name="Mcdaniel E.A."/>
        </authorList>
    </citation>
    <scope>NUCLEOTIDE SEQUENCE</scope>
    <source>
        <strain evidence="14">UWPOB_OBS1</strain>
    </source>
</reference>
<keyword evidence="7" id="KW-0220">Diaminopimelate biosynthesis</keyword>
<evidence type="ECO:0000256" key="8">
    <source>
        <dbReference type="ARBA" id="ARBA00047872"/>
    </source>
</evidence>
<dbReference type="PROSITE" id="PS00324">
    <property type="entry name" value="ASPARTOKINASE"/>
    <property type="match status" value="1"/>
</dbReference>
<feature type="binding site" evidence="9">
    <location>
        <begin position="5"/>
        <end position="8"/>
    </location>
    <ligand>
        <name>ATP</name>
        <dbReference type="ChEBI" id="CHEBI:30616"/>
    </ligand>
</feature>
<feature type="domain" description="Aspartokinase ACT" evidence="13">
    <location>
        <begin position="395"/>
        <end position="453"/>
    </location>
</feature>
<proteinExistence type="inferred from homology"/>
<dbReference type="CDD" id="cd04912">
    <property type="entry name" value="ACT_AKiii-LysC-EC-like_1"/>
    <property type="match status" value="1"/>
</dbReference>
<dbReference type="PANTHER" id="PTHR21499:SF59">
    <property type="entry name" value="ASPARTOKINASE"/>
    <property type="match status" value="1"/>
</dbReference>
<keyword evidence="3 10" id="KW-0808">Transferase</keyword>
<dbReference type="PIRSF" id="PIRSF000726">
    <property type="entry name" value="Asp_kin"/>
    <property type="match status" value="1"/>
</dbReference>
<dbReference type="UniPathway" id="UPA00034">
    <property type="reaction ID" value="UER00015"/>
</dbReference>
<dbReference type="GO" id="GO:0004072">
    <property type="term" value="F:aspartate kinase activity"/>
    <property type="evidence" value="ECO:0007669"/>
    <property type="project" value="UniProtKB-EC"/>
</dbReference>
<dbReference type="SUPFAM" id="SSF53633">
    <property type="entry name" value="Carbamate kinase-like"/>
    <property type="match status" value="1"/>
</dbReference>
<dbReference type="GO" id="GO:0005829">
    <property type="term" value="C:cytosol"/>
    <property type="evidence" value="ECO:0007669"/>
    <property type="project" value="TreeGrafter"/>
</dbReference>
<keyword evidence="6 9" id="KW-0067">ATP-binding</keyword>
<evidence type="ECO:0000256" key="2">
    <source>
        <dbReference type="ARBA" id="ARBA00010122"/>
    </source>
</evidence>
<dbReference type="EMBL" id="JAFLCK010000039">
    <property type="protein sequence ID" value="MBN8662465.1"/>
    <property type="molecule type" value="Genomic_DNA"/>
</dbReference>
<evidence type="ECO:0000256" key="10">
    <source>
        <dbReference type="RuleBase" id="RU003448"/>
    </source>
</evidence>
<comment type="similarity">
    <text evidence="2 10">Belongs to the aspartokinase family.</text>
</comment>
<dbReference type="NCBIfam" id="TIGR00657">
    <property type="entry name" value="asp_kinases"/>
    <property type="match status" value="1"/>
</dbReference>
<feature type="binding site" evidence="9">
    <location>
        <position position="44"/>
    </location>
    <ligand>
        <name>substrate</name>
    </ligand>
</feature>
<comment type="pathway">
    <text evidence="11">Amino-acid biosynthesis; L-methionine biosynthesis via de novo pathway; L-homoserine from L-aspartate: step 1/3.</text>
</comment>
<keyword evidence="4 9" id="KW-0547">Nucleotide-binding</keyword>
<dbReference type="CDD" id="cd04243">
    <property type="entry name" value="AAK_AK-HSDH-like"/>
    <property type="match status" value="1"/>
</dbReference>
<evidence type="ECO:0000256" key="1">
    <source>
        <dbReference type="ARBA" id="ARBA00004766"/>
    </source>
</evidence>
<comment type="caution">
    <text evidence="14">The sequence shown here is derived from an EMBL/GenBank/DDBJ whole genome shotgun (WGS) entry which is preliminary data.</text>
</comment>
<organism evidence="14 15">
    <name type="scientific">Candidatus Obscuribacter phosphatis</name>
    <dbReference type="NCBI Taxonomy" id="1906157"/>
    <lineage>
        <taxon>Bacteria</taxon>
        <taxon>Bacillati</taxon>
        <taxon>Candidatus Melainabacteria</taxon>
        <taxon>Candidatus Obscuribacterales</taxon>
        <taxon>Candidatus Obscuribacteraceae</taxon>
        <taxon>Candidatus Obscuribacter</taxon>
    </lineage>
</organism>
<dbReference type="Gene3D" id="3.40.1160.10">
    <property type="entry name" value="Acetylglutamate kinase-like"/>
    <property type="match status" value="1"/>
</dbReference>
<dbReference type="InterPro" id="IPR045865">
    <property type="entry name" value="ACT-like_dom_sf"/>
</dbReference>
<dbReference type="Pfam" id="PF00696">
    <property type="entry name" value="AA_kinase"/>
    <property type="match status" value="1"/>
</dbReference>
<dbReference type="InterPro" id="IPR001341">
    <property type="entry name" value="Asp_kinase"/>
</dbReference>
<dbReference type="UniPathway" id="UPA00050">
    <property type="reaction ID" value="UER00461"/>
</dbReference>
<evidence type="ECO:0000256" key="11">
    <source>
        <dbReference type="RuleBase" id="RU004249"/>
    </source>
</evidence>
<dbReference type="GO" id="GO:0009090">
    <property type="term" value="P:homoserine biosynthetic process"/>
    <property type="evidence" value="ECO:0007669"/>
    <property type="project" value="TreeGrafter"/>
</dbReference>
<evidence type="ECO:0000256" key="5">
    <source>
        <dbReference type="ARBA" id="ARBA00022777"/>
    </source>
</evidence>
<dbReference type="GO" id="GO:0009088">
    <property type="term" value="P:threonine biosynthetic process"/>
    <property type="evidence" value="ECO:0007669"/>
    <property type="project" value="UniProtKB-UniPathway"/>
</dbReference>
<comment type="pathway">
    <text evidence="11">Amino-acid biosynthesis; L-threonine biosynthesis; L-threonine from L-aspartate: step 1/5.</text>
</comment>
<protein>
    <recommendedName>
        <fullName evidence="10">Aspartokinase</fullName>
        <ecNumber evidence="10">2.7.2.4</ecNumber>
    </recommendedName>
</protein>
<dbReference type="InterPro" id="IPR001048">
    <property type="entry name" value="Asp/Glu/Uridylate_kinase"/>
</dbReference>
<evidence type="ECO:0000256" key="4">
    <source>
        <dbReference type="ARBA" id="ARBA00022741"/>
    </source>
</evidence>
<keyword evidence="11" id="KW-0028">Amino-acid biosynthesis</keyword>
<dbReference type="EC" id="2.7.2.4" evidence="10"/>
<dbReference type="AlphaFoldDB" id="A0A8J7TP42"/>
<dbReference type="NCBIfam" id="NF006570">
    <property type="entry name" value="PRK09084.1"/>
    <property type="match status" value="1"/>
</dbReference>
<dbReference type="InterPro" id="IPR018042">
    <property type="entry name" value="Aspartate_kinase_CS"/>
</dbReference>
<dbReference type="Gene3D" id="3.30.70.260">
    <property type="match status" value="2"/>
</dbReference>
<dbReference type="GO" id="GO:0009089">
    <property type="term" value="P:lysine biosynthetic process via diaminopimelate"/>
    <property type="evidence" value="ECO:0007669"/>
    <property type="project" value="UniProtKB-UniPathway"/>
</dbReference>
<dbReference type="Pfam" id="PF22468">
    <property type="entry name" value="ACT_9"/>
    <property type="match status" value="2"/>
</dbReference>
<evidence type="ECO:0000256" key="9">
    <source>
        <dbReference type="PIRSR" id="PIRSR000726-1"/>
    </source>
</evidence>
<evidence type="ECO:0000259" key="12">
    <source>
        <dbReference type="Pfam" id="PF00696"/>
    </source>
</evidence>
<evidence type="ECO:0000256" key="6">
    <source>
        <dbReference type="ARBA" id="ARBA00022840"/>
    </source>
</evidence>
<dbReference type="InterPro" id="IPR036393">
    <property type="entry name" value="AceGlu_kinase-like_sf"/>
</dbReference>
<gene>
    <name evidence="14" type="primary">lysC</name>
    <name evidence="14" type="ORF">J0M35_18995</name>
</gene>
<dbReference type="Proteomes" id="UP000664277">
    <property type="component" value="Unassembled WGS sequence"/>
</dbReference>
<evidence type="ECO:0000313" key="14">
    <source>
        <dbReference type="EMBL" id="MBN8662465.1"/>
    </source>
</evidence>
<dbReference type="InterPro" id="IPR042199">
    <property type="entry name" value="AsparK_Bifunc_asparK/hSer_DH"/>
</dbReference>
<name>A0A8J7TP42_9BACT</name>
<dbReference type="InterPro" id="IPR005260">
    <property type="entry name" value="Asp_kin_monofn"/>
</dbReference>
<keyword evidence="5 10" id="KW-0418">Kinase</keyword>
<dbReference type="PANTHER" id="PTHR21499">
    <property type="entry name" value="ASPARTATE KINASE"/>
    <property type="match status" value="1"/>
</dbReference>
<dbReference type="CDD" id="cd04892">
    <property type="entry name" value="ACT_AK-like_2"/>
    <property type="match status" value="1"/>
</dbReference>
<comment type="catalytic activity">
    <reaction evidence="8 10">
        <text>L-aspartate + ATP = 4-phospho-L-aspartate + ADP</text>
        <dbReference type="Rhea" id="RHEA:23776"/>
        <dbReference type="ChEBI" id="CHEBI:29991"/>
        <dbReference type="ChEBI" id="CHEBI:30616"/>
        <dbReference type="ChEBI" id="CHEBI:57535"/>
        <dbReference type="ChEBI" id="CHEBI:456216"/>
        <dbReference type="EC" id="2.7.2.4"/>
    </reaction>
</comment>
<evidence type="ECO:0000313" key="15">
    <source>
        <dbReference type="Proteomes" id="UP000664277"/>
    </source>
</evidence>
<feature type="domain" description="Aspartate/glutamate/uridylate kinase" evidence="12">
    <location>
        <begin position="1"/>
        <end position="285"/>
    </location>
</feature>
<evidence type="ECO:0000259" key="13">
    <source>
        <dbReference type="Pfam" id="PF22468"/>
    </source>
</evidence>
<accession>A0A8J7TP42</accession>
<feature type="binding site" evidence="9">
    <location>
        <position position="126"/>
    </location>
    <ligand>
        <name>substrate</name>
    </ligand>
</feature>
<comment type="pathway">
    <text evidence="1 11">Amino-acid biosynthesis; L-lysine biosynthesis via DAP pathway; (S)-tetrahydrodipicolinate from L-aspartate: step 1/4.</text>
</comment>